<evidence type="ECO:0000313" key="4">
    <source>
        <dbReference type="Proteomes" id="UP000217221"/>
    </source>
</evidence>
<organism evidence="3 4">
    <name type="scientific">Candidatus Planktophila limnetica</name>
    <dbReference type="NCBI Taxonomy" id="573600"/>
    <lineage>
        <taxon>Bacteria</taxon>
        <taxon>Bacillati</taxon>
        <taxon>Actinomycetota</taxon>
        <taxon>Actinomycetes</taxon>
        <taxon>Candidatus Nanopelagicales</taxon>
        <taxon>Candidatus Nanopelagicaceae</taxon>
        <taxon>Candidatus Planktophila</taxon>
    </lineage>
</organism>
<dbReference type="GO" id="GO:0043743">
    <property type="term" value="F:LPPG:FO 2-phospho-L-lactate transferase activity"/>
    <property type="evidence" value="ECO:0007669"/>
    <property type="project" value="InterPro"/>
</dbReference>
<dbReference type="SUPFAM" id="SSF142338">
    <property type="entry name" value="CofD-like"/>
    <property type="match status" value="1"/>
</dbReference>
<evidence type="ECO:0000313" key="3">
    <source>
        <dbReference type="EMBL" id="ASY27780.1"/>
    </source>
</evidence>
<evidence type="ECO:0000256" key="1">
    <source>
        <dbReference type="ARBA" id="ARBA00022490"/>
    </source>
</evidence>
<dbReference type="PANTHER" id="PTHR30135">
    <property type="entry name" value="UNCHARACTERIZED PROTEIN YVCK-RELATED"/>
    <property type="match status" value="1"/>
</dbReference>
<dbReference type="OrthoDB" id="9783842at2"/>
<dbReference type="InterPro" id="IPR038136">
    <property type="entry name" value="CofD-like_dom_sf"/>
</dbReference>
<dbReference type="Gene3D" id="3.40.50.10680">
    <property type="entry name" value="CofD-like domains"/>
    <property type="match status" value="1"/>
</dbReference>
<dbReference type="RefSeq" id="WP_095698077.1">
    <property type="nucleotide sequence ID" value="NZ_CP016782.1"/>
</dbReference>
<dbReference type="HAMAP" id="MF_00973">
    <property type="entry name" value="Gluconeogen_factor"/>
    <property type="match status" value="1"/>
</dbReference>
<dbReference type="Pfam" id="PF01933">
    <property type="entry name" value="CofD"/>
    <property type="match status" value="1"/>
</dbReference>
<comment type="function">
    <text evidence="2">Required for morphogenesis under gluconeogenic growth conditions.</text>
</comment>
<protein>
    <recommendedName>
        <fullName evidence="2">Putative gluconeogenesis factor</fullName>
    </recommendedName>
</protein>
<dbReference type="InterPro" id="IPR002882">
    <property type="entry name" value="CofD"/>
</dbReference>
<sequence>MSSQVNPRIVCLGGGHGLAATLAAVRKLTTEITAIVTVADNGGSSGRLREEFPIFPPGDLRMALAALCADDEWGKSWADILQYRFTSDGALNGHAVGNLLLAALWDRDVDPVAGLDRVAALLKVVGRVLPMAAAPLDIEAIFENAGVLNKVQGQVQVATAQGKLKSLQLVPENPTALPVALTAIEKAEWITVGPGSWFSSVLPHFLVTQQRQALARSSAKKIIILNLDSHSGAKADEFAGNTPVEHLEMMHAYAPDMKIDHVLIDEAELDDGQRLQGLVESFGGVLHVADLRKSPGSLHHDVKKLISALSHIMDKSLVG</sequence>
<dbReference type="Proteomes" id="UP000217221">
    <property type="component" value="Chromosome"/>
</dbReference>
<keyword evidence="1 2" id="KW-0963">Cytoplasm</keyword>
<dbReference type="GO" id="GO:0008360">
    <property type="term" value="P:regulation of cell shape"/>
    <property type="evidence" value="ECO:0007669"/>
    <property type="project" value="UniProtKB-UniRule"/>
</dbReference>
<accession>A0A249LF78</accession>
<comment type="subcellular location">
    <subcellularLocation>
        <location evidence="2">Cytoplasm</location>
    </subcellularLocation>
</comment>
<dbReference type="GO" id="GO:0005737">
    <property type="term" value="C:cytoplasm"/>
    <property type="evidence" value="ECO:0007669"/>
    <property type="project" value="UniProtKB-SubCell"/>
</dbReference>
<gene>
    <name evidence="3" type="ORF">PHILAsVB114_03865</name>
</gene>
<dbReference type="PANTHER" id="PTHR30135:SF3">
    <property type="entry name" value="GLUCONEOGENESIS FACTOR-RELATED"/>
    <property type="match status" value="1"/>
</dbReference>
<dbReference type="KEGG" id="plim:PHILAsVB114_03865"/>
<dbReference type="EMBL" id="CP016782">
    <property type="protein sequence ID" value="ASY27780.1"/>
    <property type="molecule type" value="Genomic_DNA"/>
</dbReference>
<dbReference type="InterPro" id="IPR010119">
    <property type="entry name" value="Gluconeogen_factor"/>
</dbReference>
<dbReference type="NCBIfam" id="TIGR01826">
    <property type="entry name" value="CofD_related"/>
    <property type="match status" value="1"/>
</dbReference>
<dbReference type="CDD" id="cd07187">
    <property type="entry name" value="YvcK_like"/>
    <property type="match status" value="1"/>
</dbReference>
<evidence type="ECO:0000256" key="2">
    <source>
        <dbReference type="HAMAP-Rule" id="MF_00973"/>
    </source>
</evidence>
<proteinExistence type="inferred from homology"/>
<name>A0A249LF78_9ACTN</name>
<dbReference type="AlphaFoldDB" id="A0A249LF78"/>
<reference evidence="3 4" key="1">
    <citation type="submission" date="2016-07" db="EMBL/GenBank/DDBJ databases">
        <title>High microdiversification within the ubiquitous acI lineage of Actinobacteria.</title>
        <authorList>
            <person name="Neuenschwander S.M."/>
            <person name="Salcher M."/>
            <person name="Ghai R."/>
            <person name="Pernthaler J."/>
        </authorList>
    </citation>
    <scope>NUCLEOTIDE SEQUENCE [LARGE SCALE GENOMIC DNA]</scope>
    <source>
        <strain evidence="3">MMS-VB-114</strain>
    </source>
</reference>
<comment type="similarity">
    <text evidence="2">Belongs to the gluconeogenesis factor family.</text>
</comment>
<keyword evidence="4" id="KW-1185">Reference proteome</keyword>